<feature type="transmembrane region" description="Helical" evidence="1">
    <location>
        <begin position="72"/>
        <end position="90"/>
    </location>
</feature>
<name>A0A1G5S464_9FIRM</name>
<keyword evidence="1" id="KW-0812">Transmembrane</keyword>
<sequence>MKKAGNVFGIITGIGMISMWGVLFVTGQIQELNTEPLRISAHILSEGLTAIALLAGGILSLKGHDLGKRMHLISLGMLMYSVLTAGGYYLQLNDLAMTGMFGVLFVATVVFACANLS</sequence>
<evidence type="ECO:0000256" key="1">
    <source>
        <dbReference type="SAM" id="Phobius"/>
    </source>
</evidence>
<dbReference type="Pfam" id="PF26247">
    <property type="entry name" value="DUF8058"/>
    <property type="match status" value="1"/>
</dbReference>
<feature type="transmembrane region" description="Helical" evidence="1">
    <location>
        <begin position="39"/>
        <end position="60"/>
    </location>
</feature>
<gene>
    <name evidence="3" type="ORF">SAMN03080599_02614</name>
</gene>
<organism evidence="3 4">
    <name type="scientific">Acidaminobacter hydrogenoformans DSM 2784</name>
    <dbReference type="NCBI Taxonomy" id="1120920"/>
    <lineage>
        <taxon>Bacteria</taxon>
        <taxon>Bacillati</taxon>
        <taxon>Bacillota</taxon>
        <taxon>Clostridia</taxon>
        <taxon>Peptostreptococcales</taxon>
        <taxon>Acidaminobacteraceae</taxon>
        <taxon>Acidaminobacter</taxon>
    </lineage>
</organism>
<keyword evidence="1" id="KW-1133">Transmembrane helix</keyword>
<evidence type="ECO:0000313" key="3">
    <source>
        <dbReference type="EMBL" id="SCZ81113.1"/>
    </source>
</evidence>
<feature type="transmembrane region" description="Helical" evidence="1">
    <location>
        <begin position="7"/>
        <end position="27"/>
    </location>
</feature>
<dbReference type="Proteomes" id="UP000199208">
    <property type="component" value="Unassembled WGS sequence"/>
</dbReference>
<accession>A0A1G5S464</accession>
<dbReference type="OrthoDB" id="2087055at2"/>
<dbReference type="InterPro" id="IPR058371">
    <property type="entry name" value="DUF8058"/>
</dbReference>
<keyword evidence="1" id="KW-0472">Membrane</keyword>
<feature type="domain" description="DUF8058" evidence="2">
    <location>
        <begin position="2"/>
        <end position="116"/>
    </location>
</feature>
<dbReference type="RefSeq" id="WP_092592211.1">
    <property type="nucleotide sequence ID" value="NZ_FMWL01000016.1"/>
</dbReference>
<dbReference type="AlphaFoldDB" id="A0A1G5S464"/>
<keyword evidence="4" id="KW-1185">Reference proteome</keyword>
<evidence type="ECO:0000313" key="4">
    <source>
        <dbReference type="Proteomes" id="UP000199208"/>
    </source>
</evidence>
<proteinExistence type="predicted"/>
<evidence type="ECO:0000259" key="2">
    <source>
        <dbReference type="Pfam" id="PF26247"/>
    </source>
</evidence>
<reference evidence="3 4" key="1">
    <citation type="submission" date="2016-10" db="EMBL/GenBank/DDBJ databases">
        <authorList>
            <person name="de Groot N.N."/>
        </authorList>
    </citation>
    <scope>NUCLEOTIDE SEQUENCE [LARGE SCALE GENOMIC DNA]</scope>
    <source>
        <strain evidence="3 4">DSM 2784</strain>
    </source>
</reference>
<protein>
    <recommendedName>
        <fullName evidence="2">DUF8058 domain-containing protein</fullName>
    </recommendedName>
</protein>
<dbReference type="STRING" id="1120920.SAMN03080599_02614"/>
<feature type="transmembrane region" description="Helical" evidence="1">
    <location>
        <begin position="96"/>
        <end position="116"/>
    </location>
</feature>
<dbReference type="EMBL" id="FMWL01000016">
    <property type="protein sequence ID" value="SCZ81113.1"/>
    <property type="molecule type" value="Genomic_DNA"/>
</dbReference>